<dbReference type="OrthoDB" id="244535at2"/>
<dbReference type="Gene3D" id="3.30.70.270">
    <property type="match status" value="1"/>
</dbReference>
<dbReference type="EMBL" id="CP036273">
    <property type="protein sequence ID" value="QDU19166.1"/>
    <property type="molecule type" value="Genomic_DNA"/>
</dbReference>
<evidence type="ECO:0000256" key="1">
    <source>
        <dbReference type="ARBA" id="ARBA00012528"/>
    </source>
</evidence>
<keyword evidence="3" id="KW-0597">Phosphoprotein</keyword>
<dbReference type="GO" id="GO:1902201">
    <property type="term" value="P:negative regulation of bacterial-type flagellum-dependent cell motility"/>
    <property type="evidence" value="ECO:0007669"/>
    <property type="project" value="TreeGrafter"/>
</dbReference>
<dbReference type="SUPFAM" id="SSF52172">
    <property type="entry name" value="CheY-like"/>
    <property type="match status" value="1"/>
</dbReference>
<name>A0A517XNV8_9BACT</name>
<dbReference type="EC" id="2.7.7.65" evidence="1"/>
<protein>
    <recommendedName>
        <fullName evidence="1">diguanylate cyclase</fullName>
        <ecNumber evidence="1">2.7.7.65</ecNumber>
    </recommendedName>
</protein>
<dbReference type="SMART" id="SM00448">
    <property type="entry name" value="REC"/>
    <property type="match status" value="1"/>
</dbReference>
<feature type="domain" description="Response regulatory" evidence="5">
    <location>
        <begin position="9"/>
        <end position="123"/>
    </location>
</feature>
<evidence type="ECO:0000259" key="6">
    <source>
        <dbReference type="PROSITE" id="PS50887"/>
    </source>
</evidence>
<proteinExistence type="predicted"/>
<feature type="domain" description="GGDEF" evidence="6">
    <location>
        <begin position="205"/>
        <end position="339"/>
    </location>
</feature>
<evidence type="ECO:0000313" key="7">
    <source>
        <dbReference type="EMBL" id="QDU19166.1"/>
    </source>
</evidence>
<dbReference type="CDD" id="cd01949">
    <property type="entry name" value="GGDEF"/>
    <property type="match status" value="1"/>
</dbReference>
<dbReference type="InterPro" id="IPR050469">
    <property type="entry name" value="Diguanylate_Cyclase"/>
</dbReference>
<accession>A0A517XNV8</accession>
<feature type="modified residue" description="4-aspartylphosphate" evidence="3">
    <location>
        <position position="57"/>
    </location>
</feature>
<sequence length="340" mass="37052">MNVTRYKCSVLAVDDDPGVLGVLAGQLAQDFEVLTACTVEQARGVMGQRAVDILLSDLNLPDESGLALLDWARRNSPRTSRVLLSGTARLEDAADAINHSQVHRLVLKPWRPEDLLQTLRSAARALLLERSHEQLLEDLRKLNLDLERRVADRTRELEAALAQLQQKNRILEQMALTDTLTGVANRRAVDLIARKELIRRTRSPSPLTLALIDADHFKDVNTHHLQTGGDHVLAWLARVLSDALRGSDSLGRVGGEEFMVVAPETDEAGAAVLGERLRGRVAAATTEYGGRPIRMTVSVGLAVAGVGVPVGFDQLYRAAAAALREAKDGGRNRCVIRTVG</sequence>
<dbReference type="NCBIfam" id="TIGR00254">
    <property type="entry name" value="GGDEF"/>
    <property type="match status" value="1"/>
</dbReference>
<dbReference type="PANTHER" id="PTHR45138">
    <property type="entry name" value="REGULATORY COMPONENTS OF SENSORY TRANSDUCTION SYSTEM"/>
    <property type="match status" value="1"/>
</dbReference>
<evidence type="ECO:0000259" key="5">
    <source>
        <dbReference type="PROSITE" id="PS50110"/>
    </source>
</evidence>
<dbReference type="InterPro" id="IPR043128">
    <property type="entry name" value="Rev_trsase/Diguanyl_cyclase"/>
</dbReference>
<dbReference type="KEGG" id="uli:ETAA1_10700"/>
<dbReference type="AlphaFoldDB" id="A0A517XNV8"/>
<gene>
    <name evidence="7" type="primary">hupR1</name>
    <name evidence="7" type="ORF">ETAA1_10700</name>
</gene>
<organism evidence="7 8">
    <name type="scientific">Urbifossiella limnaea</name>
    <dbReference type="NCBI Taxonomy" id="2528023"/>
    <lineage>
        <taxon>Bacteria</taxon>
        <taxon>Pseudomonadati</taxon>
        <taxon>Planctomycetota</taxon>
        <taxon>Planctomycetia</taxon>
        <taxon>Gemmatales</taxon>
        <taxon>Gemmataceae</taxon>
        <taxon>Urbifossiella</taxon>
    </lineage>
</organism>
<dbReference type="InterPro" id="IPR001789">
    <property type="entry name" value="Sig_transdc_resp-reg_receiver"/>
</dbReference>
<dbReference type="Proteomes" id="UP000319576">
    <property type="component" value="Chromosome"/>
</dbReference>
<dbReference type="GO" id="GO:0000160">
    <property type="term" value="P:phosphorelay signal transduction system"/>
    <property type="evidence" value="ECO:0007669"/>
    <property type="project" value="InterPro"/>
</dbReference>
<dbReference type="InterPro" id="IPR000160">
    <property type="entry name" value="GGDEF_dom"/>
</dbReference>
<dbReference type="PANTHER" id="PTHR45138:SF9">
    <property type="entry name" value="DIGUANYLATE CYCLASE DGCM-RELATED"/>
    <property type="match status" value="1"/>
</dbReference>
<evidence type="ECO:0000313" key="8">
    <source>
        <dbReference type="Proteomes" id="UP000319576"/>
    </source>
</evidence>
<dbReference type="InterPro" id="IPR029787">
    <property type="entry name" value="Nucleotide_cyclase"/>
</dbReference>
<dbReference type="SUPFAM" id="SSF55073">
    <property type="entry name" value="Nucleotide cyclase"/>
    <property type="match status" value="1"/>
</dbReference>
<keyword evidence="4" id="KW-0175">Coiled coil</keyword>
<dbReference type="RefSeq" id="WP_145234961.1">
    <property type="nucleotide sequence ID" value="NZ_CP036273.1"/>
</dbReference>
<reference evidence="7 8" key="1">
    <citation type="submission" date="2019-02" db="EMBL/GenBank/DDBJ databases">
        <title>Deep-cultivation of Planctomycetes and their phenomic and genomic characterization uncovers novel biology.</title>
        <authorList>
            <person name="Wiegand S."/>
            <person name="Jogler M."/>
            <person name="Boedeker C."/>
            <person name="Pinto D."/>
            <person name="Vollmers J."/>
            <person name="Rivas-Marin E."/>
            <person name="Kohn T."/>
            <person name="Peeters S.H."/>
            <person name="Heuer A."/>
            <person name="Rast P."/>
            <person name="Oberbeckmann S."/>
            <person name="Bunk B."/>
            <person name="Jeske O."/>
            <person name="Meyerdierks A."/>
            <person name="Storesund J.E."/>
            <person name="Kallscheuer N."/>
            <person name="Luecker S."/>
            <person name="Lage O.M."/>
            <person name="Pohl T."/>
            <person name="Merkel B.J."/>
            <person name="Hornburger P."/>
            <person name="Mueller R.-W."/>
            <person name="Bruemmer F."/>
            <person name="Labrenz M."/>
            <person name="Spormann A.M."/>
            <person name="Op den Camp H."/>
            <person name="Overmann J."/>
            <person name="Amann R."/>
            <person name="Jetten M.S.M."/>
            <person name="Mascher T."/>
            <person name="Medema M.H."/>
            <person name="Devos D.P."/>
            <person name="Kaster A.-K."/>
            <person name="Ovreas L."/>
            <person name="Rohde M."/>
            <person name="Galperin M.Y."/>
            <person name="Jogler C."/>
        </authorList>
    </citation>
    <scope>NUCLEOTIDE SEQUENCE [LARGE SCALE GENOMIC DNA]</scope>
    <source>
        <strain evidence="7 8">ETA_A1</strain>
    </source>
</reference>
<feature type="coiled-coil region" evidence="4">
    <location>
        <begin position="125"/>
        <end position="174"/>
    </location>
</feature>
<dbReference type="Gene3D" id="3.40.50.2300">
    <property type="match status" value="1"/>
</dbReference>
<dbReference type="GO" id="GO:0005886">
    <property type="term" value="C:plasma membrane"/>
    <property type="evidence" value="ECO:0007669"/>
    <property type="project" value="TreeGrafter"/>
</dbReference>
<dbReference type="PROSITE" id="PS50887">
    <property type="entry name" value="GGDEF"/>
    <property type="match status" value="1"/>
</dbReference>
<comment type="catalytic activity">
    <reaction evidence="2">
        <text>2 GTP = 3',3'-c-di-GMP + 2 diphosphate</text>
        <dbReference type="Rhea" id="RHEA:24898"/>
        <dbReference type="ChEBI" id="CHEBI:33019"/>
        <dbReference type="ChEBI" id="CHEBI:37565"/>
        <dbReference type="ChEBI" id="CHEBI:58805"/>
        <dbReference type="EC" id="2.7.7.65"/>
    </reaction>
</comment>
<dbReference type="GO" id="GO:0043709">
    <property type="term" value="P:cell adhesion involved in single-species biofilm formation"/>
    <property type="evidence" value="ECO:0007669"/>
    <property type="project" value="TreeGrafter"/>
</dbReference>
<dbReference type="GO" id="GO:0052621">
    <property type="term" value="F:diguanylate cyclase activity"/>
    <property type="evidence" value="ECO:0007669"/>
    <property type="project" value="UniProtKB-EC"/>
</dbReference>
<evidence type="ECO:0000256" key="4">
    <source>
        <dbReference type="SAM" id="Coils"/>
    </source>
</evidence>
<dbReference type="Pfam" id="PF00990">
    <property type="entry name" value="GGDEF"/>
    <property type="match status" value="1"/>
</dbReference>
<keyword evidence="8" id="KW-1185">Reference proteome</keyword>
<dbReference type="Pfam" id="PF00072">
    <property type="entry name" value="Response_reg"/>
    <property type="match status" value="1"/>
</dbReference>
<evidence type="ECO:0000256" key="2">
    <source>
        <dbReference type="ARBA" id="ARBA00034247"/>
    </source>
</evidence>
<dbReference type="SMART" id="SM00267">
    <property type="entry name" value="GGDEF"/>
    <property type="match status" value="1"/>
</dbReference>
<dbReference type="PROSITE" id="PS50110">
    <property type="entry name" value="RESPONSE_REGULATORY"/>
    <property type="match status" value="1"/>
</dbReference>
<dbReference type="InterPro" id="IPR011006">
    <property type="entry name" value="CheY-like_superfamily"/>
</dbReference>
<evidence type="ECO:0000256" key="3">
    <source>
        <dbReference type="PROSITE-ProRule" id="PRU00169"/>
    </source>
</evidence>